<evidence type="ECO:0000259" key="3">
    <source>
        <dbReference type="Pfam" id="PF03763"/>
    </source>
</evidence>
<accession>A0AAV1S1M6</accession>
<feature type="compositionally biased region" description="Basic and acidic residues" evidence="2">
    <location>
        <begin position="280"/>
        <end position="292"/>
    </location>
</feature>
<dbReference type="EMBL" id="CAWUPB010001160">
    <property type="protein sequence ID" value="CAK7342538.1"/>
    <property type="molecule type" value="Genomic_DNA"/>
</dbReference>
<proteinExistence type="inferred from homology"/>
<feature type="compositionally biased region" description="Basic and acidic residues" evidence="2">
    <location>
        <begin position="55"/>
        <end position="71"/>
    </location>
</feature>
<comment type="caution">
    <text evidence="4">The sequence shown here is derived from an EMBL/GenBank/DDBJ whole genome shotgun (WGS) entry which is preliminary data.</text>
</comment>
<gene>
    <name evidence="4" type="ORF">DCAF_LOCUS16845</name>
</gene>
<dbReference type="PANTHER" id="PTHR31471">
    <property type="entry name" value="OS02G0116800 PROTEIN"/>
    <property type="match status" value="1"/>
</dbReference>
<dbReference type="Proteomes" id="UP001314170">
    <property type="component" value="Unassembled WGS sequence"/>
</dbReference>
<evidence type="ECO:0000313" key="5">
    <source>
        <dbReference type="Proteomes" id="UP001314170"/>
    </source>
</evidence>
<feature type="region of interest" description="Disordered" evidence="2">
    <location>
        <begin position="164"/>
        <end position="201"/>
    </location>
</feature>
<comment type="similarity">
    <text evidence="1">Belongs to the remorin family.</text>
</comment>
<feature type="compositionally biased region" description="Low complexity" evidence="2">
    <location>
        <begin position="92"/>
        <end position="105"/>
    </location>
</feature>
<feature type="domain" description="Remorin C-terminal" evidence="3">
    <location>
        <begin position="209"/>
        <end position="315"/>
    </location>
</feature>
<name>A0AAV1S1M6_9ROSI</name>
<dbReference type="PANTHER" id="PTHR31471:SF87">
    <property type="entry name" value="REMORIN 4.2"/>
    <property type="match status" value="1"/>
</dbReference>
<feature type="compositionally biased region" description="Gly residues" evidence="2">
    <location>
        <begin position="187"/>
        <end position="199"/>
    </location>
</feature>
<feature type="compositionally biased region" description="Polar residues" evidence="2">
    <location>
        <begin position="44"/>
        <end position="54"/>
    </location>
</feature>
<dbReference type="InterPro" id="IPR005516">
    <property type="entry name" value="Remorin_C"/>
</dbReference>
<protein>
    <recommendedName>
        <fullName evidence="3">Remorin C-terminal domain-containing protein</fullName>
    </recommendedName>
</protein>
<dbReference type="AlphaFoldDB" id="A0AAV1S1M6"/>
<evidence type="ECO:0000256" key="2">
    <source>
        <dbReference type="SAM" id="MobiDB-lite"/>
    </source>
</evidence>
<feature type="region of interest" description="Disordered" evidence="2">
    <location>
        <begin position="37"/>
        <end position="105"/>
    </location>
</feature>
<keyword evidence="5" id="KW-1185">Reference proteome</keyword>
<reference evidence="4 5" key="1">
    <citation type="submission" date="2024-01" db="EMBL/GenBank/DDBJ databases">
        <authorList>
            <person name="Waweru B."/>
        </authorList>
    </citation>
    <scope>NUCLEOTIDE SEQUENCE [LARGE SCALE GENOMIC DNA]</scope>
</reference>
<dbReference type="Pfam" id="PF03763">
    <property type="entry name" value="Remorin_C"/>
    <property type="match status" value="1"/>
</dbReference>
<evidence type="ECO:0000256" key="1">
    <source>
        <dbReference type="ARBA" id="ARBA00005711"/>
    </source>
</evidence>
<organism evidence="4 5">
    <name type="scientific">Dovyalis caffra</name>
    <dbReference type="NCBI Taxonomy" id="77055"/>
    <lineage>
        <taxon>Eukaryota</taxon>
        <taxon>Viridiplantae</taxon>
        <taxon>Streptophyta</taxon>
        <taxon>Embryophyta</taxon>
        <taxon>Tracheophyta</taxon>
        <taxon>Spermatophyta</taxon>
        <taxon>Magnoliopsida</taxon>
        <taxon>eudicotyledons</taxon>
        <taxon>Gunneridae</taxon>
        <taxon>Pentapetalae</taxon>
        <taxon>rosids</taxon>
        <taxon>fabids</taxon>
        <taxon>Malpighiales</taxon>
        <taxon>Salicaceae</taxon>
        <taxon>Flacourtieae</taxon>
        <taxon>Dovyalis</taxon>
    </lineage>
</organism>
<feature type="region of interest" description="Disordered" evidence="2">
    <location>
        <begin position="272"/>
        <end position="293"/>
    </location>
</feature>
<evidence type="ECO:0000313" key="4">
    <source>
        <dbReference type="EMBL" id="CAK7342538.1"/>
    </source>
</evidence>
<sequence>MSRINENEDGSRLNFDDDIQILPREVAVQDWSKRTLKMCAPRRPSSSTITNGDTNQDHDTDNENEQIRDIHALTPPRPPPRNRWETGGGHHGSYSMSMSSEGSSENFTTMSREFNALVIAGSAIGTSNTTNNSSSDHNDINDIGSNTLLSRIGEDDHDVPEETNPLAIVPDNNPLDPEPSSRSLGSGRVGGGSHGGAGGEVSVQRVKKEEVETKITAWQNAKIAKINNRMKREDAIINGWESEQVQKSTSWMKKVERKLEEKRAKAFEKMQNKVAKAHRKAEERRASAEAKRGTKVARVLEVANLMRAVGRAPTKRSFF</sequence>